<dbReference type="Proteomes" id="UP000031668">
    <property type="component" value="Unassembled WGS sequence"/>
</dbReference>
<accession>A0A0C2NM42</accession>
<dbReference type="EMBL" id="JWZT01000046">
    <property type="protein sequence ID" value="KII75082.1"/>
    <property type="molecule type" value="Genomic_DNA"/>
</dbReference>
<proteinExistence type="predicted"/>
<gene>
    <name evidence="2" type="ORF">RF11_03154</name>
</gene>
<keyword evidence="3" id="KW-1185">Reference proteome</keyword>
<keyword evidence="1" id="KW-0812">Transmembrane</keyword>
<name>A0A0C2NM42_THEKT</name>
<sequence length="112" mass="12991">MILYKQCQQSEHLCVDDCIPLDTMCKKCVYEGHAHKYEFTFTLNIIDVGHKDSNDCTLFSKPDFAAIISILIIILVAVVFVFLTKSPVARFILHIPFKKRMKPRVIQKIYLQ</sequence>
<dbReference type="AlphaFoldDB" id="A0A0C2NM42"/>
<keyword evidence="1" id="KW-1133">Transmembrane helix</keyword>
<protein>
    <submittedName>
        <fullName evidence="2">Uncharacterized protein</fullName>
    </submittedName>
</protein>
<evidence type="ECO:0000256" key="1">
    <source>
        <dbReference type="SAM" id="Phobius"/>
    </source>
</evidence>
<evidence type="ECO:0000313" key="3">
    <source>
        <dbReference type="Proteomes" id="UP000031668"/>
    </source>
</evidence>
<keyword evidence="1" id="KW-0472">Membrane</keyword>
<feature type="transmembrane region" description="Helical" evidence="1">
    <location>
        <begin position="64"/>
        <end position="83"/>
    </location>
</feature>
<reference evidence="2 3" key="1">
    <citation type="journal article" date="2014" name="Genome Biol. Evol.">
        <title>The genome of the myxosporean Thelohanellus kitauei shows adaptations to nutrient acquisition within its fish host.</title>
        <authorList>
            <person name="Yang Y."/>
            <person name="Xiong J."/>
            <person name="Zhou Z."/>
            <person name="Huo F."/>
            <person name="Miao W."/>
            <person name="Ran C."/>
            <person name="Liu Y."/>
            <person name="Zhang J."/>
            <person name="Feng J."/>
            <person name="Wang M."/>
            <person name="Wang M."/>
            <person name="Wang L."/>
            <person name="Yao B."/>
        </authorList>
    </citation>
    <scope>NUCLEOTIDE SEQUENCE [LARGE SCALE GENOMIC DNA]</scope>
    <source>
        <strain evidence="2">Wuqing</strain>
    </source>
</reference>
<comment type="caution">
    <text evidence="2">The sequence shown here is derived from an EMBL/GenBank/DDBJ whole genome shotgun (WGS) entry which is preliminary data.</text>
</comment>
<organism evidence="2 3">
    <name type="scientific">Thelohanellus kitauei</name>
    <name type="common">Myxosporean</name>
    <dbReference type="NCBI Taxonomy" id="669202"/>
    <lineage>
        <taxon>Eukaryota</taxon>
        <taxon>Metazoa</taxon>
        <taxon>Cnidaria</taxon>
        <taxon>Myxozoa</taxon>
        <taxon>Myxosporea</taxon>
        <taxon>Bivalvulida</taxon>
        <taxon>Platysporina</taxon>
        <taxon>Myxobolidae</taxon>
        <taxon>Thelohanellus</taxon>
    </lineage>
</organism>
<evidence type="ECO:0000313" key="2">
    <source>
        <dbReference type="EMBL" id="KII75082.1"/>
    </source>
</evidence>